<dbReference type="EMBL" id="RBNJ01002143">
    <property type="protein sequence ID" value="RUS32342.1"/>
    <property type="molecule type" value="Genomic_DNA"/>
</dbReference>
<evidence type="ECO:0000256" key="6">
    <source>
        <dbReference type="SAM" id="SignalP"/>
    </source>
</evidence>
<keyword evidence="3" id="KW-0479">Metal-binding</keyword>
<dbReference type="SUPFAM" id="SSF55031">
    <property type="entry name" value="Bacterial exopeptidase dimerisation domain"/>
    <property type="match status" value="1"/>
</dbReference>
<dbReference type="PANTHER" id="PTHR43808:SF8">
    <property type="entry name" value="PEPTIDASE M20 DIMERISATION DOMAIN-CONTAINING PROTEIN"/>
    <property type="match status" value="1"/>
</dbReference>
<sequence>MSTTNFALLALHRSLVSIDCITENEHPCSVFLAEHLRALGWTVETQLVSPAEGSRPARENVFAYPGKNRNVRAVLNSHIDVVPPYIPYREDDENVYGRGSADAKGSVAAQIVAADELWRDGRLGEGDLGVLYVVGEEVDHVGMVEANNLGITPEFLIVGEPTELILAKGHKGIIKFRVEVTGKAGEFWRSFQLNLAYTLTSPHPSPLRLPGARHFRDRCPNRGPLHAETPSKYGSQLHLSIPGISPTHFTHLQALPVDARLGETTMNIGLLSGGVAANVIPALASADIMCRVTTTVDDLWRLILEAVGDRPGVRLVRQITFEPVRCEVVEGFETDVMKYNTDIGAWKSPVKSYLYGPGSILCAHAPHEFISKKELLQSVDGYKRLITTLLQK</sequence>
<keyword evidence="9" id="KW-1185">Reference proteome</keyword>
<comment type="cofactor">
    <cofactor evidence="1">
        <name>Zn(2+)</name>
        <dbReference type="ChEBI" id="CHEBI:29105"/>
    </cofactor>
</comment>
<organism evidence="8 9">
    <name type="scientific">Jimgerdemannia flammicorona</name>
    <dbReference type="NCBI Taxonomy" id="994334"/>
    <lineage>
        <taxon>Eukaryota</taxon>
        <taxon>Fungi</taxon>
        <taxon>Fungi incertae sedis</taxon>
        <taxon>Mucoromycota</taxon>
        <taxon>Mucoromycotina</taxon>
        <taxon>Endogonomycetes</taxon>
        <taxon>Endogonales</taxon>
        <taxon>Endogonaceae</taxon>
        <taxon>Jimgerdemannia</taxon>
    </lineage>
</organism>
<protein>
    <recommendedName>
        <fullName evidence="7">Peptidase M20 dimerisation domain-containing protein</fullName>
    </recommendedName>
</protein>
<dbReference type="InterPro" id="IPR011650">
    <property type="entry name" value="Peptidase_M20_dimer"/>
</dbReference>
<feature type="chain" id="PRO_5019128138" description="Peptidase M20 dimerisation domain-containing protein" evidence="6">
    <location>
        <begin position="19"/>
        <end position="392"/>
    </location>
</feature>
<name>A0A433QRC3_9FUNG</name>
<comment type="caution">
    <text evidence="8">The sequence shown here is derived from an EMBL/GenBank/DDBJ whole genome shotgun (WGS) entry which is preliminary data.</text>
</comment>
<evidence type="ECO:0000259" key="7">
    <source>
        <dbReference type="Pfam" id="PF07687"/>
    </source>
</evidence>
<reference evidence="8 9" key="1">
    <citation type="journal article" date="2018" name="New Phytol.">
        <title>Phylogenomics of Endogonaceae and evolution of mycorrhizas within Mucoromycota.</title>
        <authorList>
            <person name="Chang Y."/>
            <person name="Desiro A."/>
            <person name="Na H."/>
            <person name="Sandor L."/>
            <person name="Lipzen A."/>
            <person name="Clum A."/>
            <person name="Barry K."/>
            <person name="Grigoriev I.V."/>
            <person name="Martin F.M."/>
            <person name="Stajich J.E."/>
            <person name="Smith M.E."/>
            <person name="Bonito G."/>
            <person name="Spatafora J.W."/>
        </authorList>
    </citation>
    <scope>NUCLEOTIDE SEQUENCE [LARGE SCALE GENOMIC DNA]</scope>
    <source>
        <strain evidence="8 9">AD002</strain>
    </source>
</reference>
<evidence type="ECO:0000256" key="2">
    <source>
        <dbReference type="ARBA" id="ARBA00006247"/>
    </source>
</evidence>
<dbReference type="GO" id="GO:0046872">
    <property type="term" value="F:metal ion binding"/>
    <property type="evidence" value="ECO:0007669"/>
    <property type="project" value="UniProtKB-KW"/>
</dbReference>
<dbReference type="Pfam" id="PF01546">
    <property type="entry name" value="Peptidase_M20"/>
    <property type="match status" value="1"/>
</dbReference>
<evidence type="ECO:0000256" key="5">
    <source>
        <dbReference type="ARBA" id="ARBA00022833"/>
    </source>
</evidence>
<dbReference type="Gene3D" id="3.30.70.360">
    <property type="match status" value="1"/>
</dbReference>
<gene>
    <name evidence="8" type="ORF">BC938DRAFT_475678</name>
</gene>
<feature type="domain" description="Peptidase M20 dimerisation" evidence="7">
    <location>
        <begin position="254"/>
        <end position="300"/>
    </location>
</feature>
<feature type="signal peptide" evidence="6">
    <location>
        <begin position="1"/>
        <end position="18"/>
    </location>
</feature>
<dbReference type="Proteomes" id="UP000274822">
    <property type="component" value="Unassembled WGS sequence"/>
</dbReference>
<dbReference type="GO" id="GO:0016787">
    <property type="term" value="F:hydrolase activity"/>
    <property type="evidence" value="ECO:0007669"/>
    <property type="project" value="UniProtKB-KW"/>
</dbReference>
<dbReference type="PANTHER" id="PTHR43808">
    <property type="entry name" value="ACETYLORNITHINE DEACETYLASE"/>
    <property type="match status" value="1"/>
</dbReference>
<keyword evidence="4" id="KW-0378">Hydrolase</keyword>
<dbReference type="AlphaFoldDB" id="A0A433QRC3"/>
<evidence type="ECO:0000256" key="1">
    <source>
        <dbReference type="ARBA" id="ARBA00001947"/>
    </source>
</evidence>
<accession>A0A433QRC3</accession>
<dbReference type="Gene3D" id="3.40.630.10">
    <property type="entry name" value="Zn peptidases"/>
    <property type="match status" value="2"/>
</dbReference>
<dbReference type="InterPro" id="IPR050072">
    <property type="entry name" value="Peptidase_M20A"/>
</dbReference>
<dbReference type="Pfam" id="PF07687">
    <property type="entry name" value="M20_dimer"/>
    <property type="match status" value="1"/>
</dbReference>
<evidence type="ECO:0000313" key="8">
    <source>
        <dbReference type="EMBL" id="RUS32342.1"/>
    </source>
</evidence>
<evidence type="ECO:0000256" key="3">
    <source>
        <dbReference type="ARBA" id="ARBA00022723"/>
    </source>
</evidence>
<evidence type="ECO:0000256" key="4">
    <source>
        <dbReference type="ARBA" id="ARBA00022801"/>
    </source>
</evidence>
<dbReference type="SUPFAM" id="SSF53187">
    <property type="entry name" value="Zn-dependent exopeptidases"/>
    <property type="match status" value="1"/>
</dbReference>
<keyword evidence="6" id="KW-0732">Signal</keyword>
<comment type="similarity">
    <text evidence="2">Belongs to the peptidase M20A family.</text>
</comment>
<keyword evidence="5" id="KW-0862">Zinc</keyword>
<evidence type="ECO:0000313" key="9">
    <source>
        <dbReference type="Proteomes" id="UP000274822"/>
    </source>
</evidence>
<proteinExistence type="inferred from homology"/>
<dbReference type="InterPro" id="IPR036264">
    <property type="entry name" value="Bact_exopeptidase_dim_dom"/>
</dbReference>
<dbReference type="InterPro" id="IPR002933">
    <property type="entry name" value="Peptidase_M20"/>
</dbReference>